<sequence length="51" mass="5500">MSRARRRIDSAPPEALLDTLADPVDRPRDAGITCAALDGTLLHVADDEQLT</sequence>
<keyword evidence="2" id="KW-1185">Reference proteome</keyword>
<reference evidence="1" key="1">
    <citation type="submission" date="2022-06" db="EMBL/GenBank/DDBJ databases">
        <title>Genome public.</title>
        <authorList>
            <person name="Sun Q."/>
        </authorList>
    </citation>
    <scope>NUCLEOTIDE SEQUENCE</scope>
    <source>
        <strain evidence="1">CWNU-1</strain>
    </source>
</reference>
<evidence type="ECO:0000313" key="2">
    <source>
        <dbReference type="Proteomes" id="UP001431429"/>
    </source>
</evidence>
<name>A0ABT0UMX8_9ACTN</name>
<dbReference type="Proteomes" id="UP001431429">
    <property type="component" value="Unassembled WGS sequence"/>
</dbReference>
<proteinExistence type="predicted"/>
<gene>
    <name evidence="1" type="ORF">NBG84_14220</name>
</gene>
<evidence type="ECO:0000313" key="1">
    <source>
        <dbReference type="EMBL" id="MCM2389435.1"/>
    </source>
</evidence>
<comment type="caution">
    <text evidence="1">The sequence shown here is derived from an EMBL/GenBank/DDBJ whole genome shotgun (WGS) entry which is preliminary data.</text>
</comment>
<dbReference type="EMBL" id="JAMQAW010000011">
    <property type="protein sequence ID" value="MCM2389435.1"/>
    <property type="molecule type" value="Genomic_DNA"/>
</dbReference>
<dbReference type="RefSeq" id="WP_250919784.1">
    <property type="nucleotide sequence ID" value="NZ_JAMQAW010000011.1"/>
</dbReference>
<organism evidence="1 2">
    <name type="scientific">Streptomyces albipurpureus</name>
    <dbReference type="NCBI Taxonomy" id="2897419"/>
    <lineage>
        <taxon>Bacteria</taxon>
        <taxon>Bacillati</taxon>
        <taxon>Actinomycetota</taxon>
        <taxon>Actinomycetes</taxon>
        <taxon>Kitasatosporales</taxon>
        <taxon>Streptomycetaceae</taxon>
        <taxon>Streptomyces</taxon>
    </lineage>
</organism>
<accession>A0ABT0UMX8</accession>
<protein>
    <submittedName>
        <fullName evidence="1">Uncharacterized protein</fullName>
    </submittedName>
</protein>